<feature type="domain" description="ABC transporter" evidence="4">
    <location>
        <begin position="18"/>
        <end position="256"/>
    </location>
</feature>
<evidence type="ECO:0000313" key="6">
    <source>
        <dbReference type="Proteomes" id="UP000027866"/>
    </source>
</evidence>
<dbReference type="PROSITE" id="PS50893">
    <property type="entry name" value="ABC_TRANSPORTER_2"/>
    <property type="match status" value="1"/>
</dbReference>
<dbReference type="EMBL" id="JMIX01000006">
    <property type="protein sequence ID" value="KEO93329.1"/>
    <property type="molecule type" value="Genomic_DNA"/>
</dbReference>
<dbReference type="PROSITE" id="PS00211">
    <property type="entry name" value="ABC_TRANSPORTER_1"/>
    <property type="match status" value="1"/>
</dbReference>
<keyword evidence="1" id="KW-0813">Transport</keyword>
<comment type="caution">
    <text evidence="5">The sequence shown here is derived from an EMBL/GenBank/DDBJ whole genome shotgun (WGS) entry which is preliminary data.</text>
</comment>
<evidence type="ECO:0000256" key="1">
    <source>
        <dbReference type="ARBA" id="ARBA00022448"/>
    </source>
</evidence>
<sequence>MAGKRDPGHERHSDDPPIVVEGLVNRFGDFTVHDGLDLTVNRGEILGVVGGSGSGKSVLMRSIIGLQQPTAGHIDVLGHAITEVDPDASVGVRSRWGVLFQGGALFSTLTVGENVEAPLKQFYPELSDDLRREIARYKVLLSGLPESAVTKYPSELSGGMKKRAGLARALALDPELLFLDEPTAGLDPIGAAKFDRLTVDLRDTLGLTVFLITHDLDTLYEACDRVAVIAEKKIIAVGTIPELVETGHLWIEEYFNGPRGRAAQGAHQRSRDAGTSA</sequence>
<evidence type="ECO:0000256" key="3">
    <source>
        <dbReference type="ARBA" id="ARBA00022840"/>
    </source>
</evidence>
<dbReference type="OrthoDB" id="9802264at2"/>
<dbReference type="InterPro" id="IPR003439">
    <property type="entry name" value="ABC_transporter-like_ATP-bd"/>
</dbReference>
<dbReference type="SMART" id="SM00382">
    <property type="entry name" value="AAA"/>
    <property type="match status" value="1"/>
</dbReference>
<keyword evidence="3 5" id="KW-0067">ATP-binding</keyword>
<dbReference type="InterPro" id="IPR027417">
    <property type="entry name" value="P-loop_NTPase"/>
</dbReference>
<proteinExistence type="predicted"/>
<dbReference type="Gene3D" id="3.40.50.300">
    <property type="entry name" value="P-loop containing nucleotide triphosphate hydrolases"/>
    <property type="match status" value="1"/>
</dbReference>
<dbReference type="InterPro" id="IPR017871">
    <property type="entry name" value="ABC_transporter-like_CS"/>
</dbReference>
<evidence type="ECO:0000259" key="4">
    <source>
        <dbReference type="PROSITE" id="PS50893"/>
    </source>
</evidence>
<organism evidence="5 6">
    <name type="scientific">Erythrobacter litoralis</name>
    <dbReference type="NCBI Taxonomy" id="39960"/>
    <lineage>
        <taxon>Bacteria</taxon>
        <taxon>Pseudomonadati</taxon>
        <taxon>Pseudomonadota</taxon>
        <taxon>Alphaproteobacteria</taxon>
        <taxon>Sphingomonadales</taxon>
        <taxon>Erythrobacteraceae</taxon>
        <taxon>Erythrobacter/Porphyrobacter group</taxon>
        <taxon>Erythrobacter</taxon>
    </lineage>
</organism>
<accession>A0A074MIJ6</accession>
<dbReference type="GO" id="GO:0016887">
    <property type="term" value="F:ATP hydrolysis activity"/>
    <property type="evidence" value="ECO:0007669"/>
    <property type="project" value="InterPro"/>
</dbReference>
<dbReference type="GO" id="GO:0005524">
    <property type="term" value="F:ATP binding"/>
    <property type="evidence" value="ECO:0007669"/>
    <property type="project" value="UniProtKB-KW"/>
</dbReference>
<name>A0A074MIJ6_9SPHN</name>
<dbReference type="AlphaFoldDB" id="A0A074MIJ6"/>
<dbReference type="SUPFAM" id="SSF52540">
    <property type="entry name" value="P-loop containing nucleoside triphosphate hydrolases"/>
    <property type="match status" value="1"/>
</dbReference>
<protein>
    <submittedName>
        <fullName evidence="5">Iron ABC transporter ATP-binding protein</fullName>
    </submittedName>
</protein>
<dbReference type="PANTHER" id="PTHR43023">
    <property type="entry name" value="PROTEIN TRIGALACTOSYLDIACYLGLYCEROL 3, CHLOROPLASTIC"/>
    <property type="match status" value="1"/>
</dbReference>
<dbReference type="PATRIC" id="fig|39960.10.peg.2543"/>
<evidence type="ECO:0000256" key="2">
    <source>
        <dbReference type="ARBA" id="ARBA00022741"/>
    </source>
</evidence>
<dbReference type="KEGG" id="elq:Ga0102493_11288"/>
<keyword evidence="2" id="KW-0547">Nucleotide-binding</keyword>
<dbReference type="Pfam" id="PF00005">
    <property type="entry name" value="ABC_tran"/>
    <property type="match status" value="1"/>
</dbReference>
<dbReference type="RefSeq" id="WP_034903339.1">
    <property type="nucleotide sequence ID" value="NZ_CP017057.1"/>
</dbReference>
<reference evidence="5 6" key="1">
    <citation type="submission" date="2014-04" db="EMBL/GenBank/DDBJ databases">
        <title>A comprehensive comparison of genomes of Erythrobacter spp. Strains.</title>
        <authorList>
            <person name="Zheng Q."/>
        </authorList>
    </citation>
    <scope>NUCLEOTIDE SEQUENCE [LARGE SCALE GENOMIC DNA]</scope>
    <source>
        <strain evidence="5 6">DSM 8509</strain>
    </source>
</reference>
<gene>
    <name evidence="5" type="ORF">EH32_11455</name>
</gene>
<keyword evidence="6" id="KW-1185">Reference proteome</keyword>
<dbReference type="Proteomes" id="UP000027866">
    <property type="component" value="Unassembled WGS sequence"/>
</dbReference>
<evidence type="ECO:0000313" key="5">
    <source>
        <dbReference type="EMBL" id="KEO93329.1"/>
    </source>
</evidence>
<dbReference type="InterPro" id="IPR003593">
    <property type="entry name" value="AAA+_ATPase"/>
</dbReference>
<dbReference type="PANTHER" id="PTHR43023:SF3">
    <property type="entry name" value="PROTEIN TRIGALACTOSYLDIACYLGLYCEROL 3, CHLOROPLASTIC"/>
    <property type="match status" value="1"/>
</dbReference>